<dbReference type="Proteomes" id="UP001498398">
    <property type="component" value="Unassembled WGS sequence"/>
</dbReference>
<dbReference type="InterPro" id="IPR011059">
    <property type="entry name" value="Metal-dep_hydrolase_composite"/>
</dbReference>
<comment type="cofactor">
    <cofactor evidence="1">
        <name>Zn(2+)</name>
        <dbReference type="ChEBI" id="CHEBI:29105"/>
    </cofactor>
</comment>
<keyword evidence="4" id="KW-0862">Zinc</keyword>
<dbReference type="Gene3D" id="3.20.20.140">
    <property type="entry name" value="Metal-dependent hydrolases"/>
    <property type="match status" value="1"/>
</dbReference>
<evidence type="ECO:0000256" key="4">
    <source>
        <dbReference type="ARBA" id="ARBA00022833"/>
    </source>
</evidence>
<keyword evidence="8" id="KW-1185">Reference proteome</keyword>
<dbReference type="Gene3D" id="2.30.40.10">
    <property type="entry name" value="Urease, subunit C, domain 1"/>
    <property type="match status" value="1"/>
</dbReference>
<organism evidence="7 8">
    <name type="scientific">Marasmiellus scandens</name>
    <dbReference type="NCBI Taxonomy" id="2682957"/>
    <lineage>
        <taxon>Eukaryota</taxon>
        <taxon>Fungi</taxon>
        <taxon>Dikarya</taxon>
        <taxon>Basidiomycota</taxon>
        <taxon>Agaricomycotina</taxon>
        <taxon>Agaricomycetes</taxon>
        <taxon>Agaricomycetidae</taxon>
        <taxon>Agaricales</taxon>
        <taxon>Marasmiineae</taxon>
        <taxon>Omphalotaceae</taxon>
        <taxon>Marasmiellus</taxon>
    </lineage>
</organism>
<dbReference type="InterPro" id="IPR032466">
    <property type="entry name" value="Metal_Hydrolase"/>
</dbReference>
<name>A0ABR1J694_9AGAR</name>
<protein>
    <recommendedName>
        <fullName evidence="6">Amidohydrolase-related domain-containing protein</fullName>
    </recommendedName>
</protein>
<dbReference type="SUPFAM" id="SSF51556">
    <property type="entry name" value="Metallo-dependent hydrolases"/>
    <property type="match status" value="1"/>
</dbReference>
<evidence type="ECO:0000256" key="2">
    <source>
        <dbReference type="ARBA" id="ARBA00022723"/>
    </source>
</evidence>
<dbReference type="EMBL" id="JBANRG010000036">
    <property type="protein sequence ID" value="KAK7449315.1"/>
    <property type="molecule type" value="Genomic_DNA"/>
</dbReference>
<evidence type="ECO:0000256" key="1">
    <source>
        <dbReference type="ARBA" id="ARBA00001947"/>
    </source>
</evidence>
<dbReference type="PANTHER" id="PTHR11271:SF37">
    <property type="entry name" value="FAMILY PROTEIN, PUTATIVE (AFU_ORTHOLOGUE AFUA_4G00460)-RELATED"/>
    <property type="match status" value="1"/>
</dbReference>
<evidence type="ECO:0000313" key="8">
    <source>
        <dbReference type="Proteomes" id="UP001498398"/>
    </source>
</evidence>
<reference evidence="7 8" key="1">
    <citation type="submission" date="2024-01" db="EMBL/GenBank/DDBJ databases">
        <title>A draft genome for the cacao thread blight pathogen Marasmiellus scandens.</title>
        <authorList>
            <person name="Baruah I.K."/>
            <person name="Leung J."/>
            <person name="Bukari Y."/>
            <person name="Amoako-Attah I."/>
            <person name="Meinhardt L.W."/>
            <person name="Bailey B.A."/>
            <person name="Cohen S.P."/>
        </authorList>
    </citation>
    <scope>NUCLEOTIDE SEQUENCE [LARGE SCALE GENOMIC DNA]</scope>
    <source>
        <strain evidence="7 8">GH-19</strain>
    </source>
</reference>
<keyword evidence="3" id="KW-0378">Hydrolase</keyword>
<accession>A0ABR1J694</accession>
<sequence length="527" mass="57514">MKRILPFVLGVNAASTLFQGGTIISFDESTSTPRILRNASLLVTDDRIASIFDSDDSAPRLPPGTTVVPSSGKILTPGFIDTHRHGWQTAFRTIASNTTLSEYAFRYGEFSQAESAFTPSDMYFGQFAGVLESLNAGVTSIVDHAHGTFSRETSAAYLNGTVDSGGRVFWCYGIHDLPNGFSVQEQMDNLRDLQEGLSRRGESVTTMGIAYDGFSSASQDEVQTVMEFARQSNISVLTTHYLGGPWISSNSPTLLNSLSFLNNTPFPIIFSHGAFLTPQDAILLRSTGQFISTTPESEMHYGHGHPHSAFFQDQASLGVDTHFTYSADMVTQARLWLQSTRLKLFSKVLEDWQIPQINPFSVNQAFHLITRSGALALHRNDLGILVEGAKADIVVFNGDSPNMLGWSDPVAAVILHSNPGDVEHVMVDGQFRKRDGQLVLKSDVVFPPESIVDADSDSDEGKGSDDDDDDDDAMLESVKANFVASAKRIQAMWAQMPIQQLSGITMFGVPFGMPFREDVVPGPANGY</sequence>
<evidence type="ECO:0000313" key="7">
    <source>
        <dbReference type="EMBL" id="KAK7449315.1"/>
    </source>
</evidence>
<dbReference type="InterPro" id="IPR006680">
    <property type="entry name" value="Amidohydro-rel"/>
</dbReference>
<dbReference type="Pfam" id="PF01979">
    <property type="entry name" value="Amidohydro_1"/>
    <property type="match status" value="1"/>
</dbReference>
<feature type="domain" description="Amidohydrolase-related" evidence="6">
    <location>
        <begin position="74"/>
        <end position="430"/>
    </location>
</feature>
<dbReference type="InterPro" id="IPR051607">
    <property type="entry name" value="Metallo-dep_hydrolases"/>
</dbReference>
<evidence type="ECO:0000256" key="3">
    <source>
        <dbReference type="ARBA" id="ARBA00022801"/>
    </source>
</evidence>
<evidence type="ECO:0000256" key="5">
    <source>
        <dbReference type="SAM" id="MobiDB-lite"/>
    </source>
</evidence>
<proteinExistence type="predicted"/>
<evidence type="ECO:0000259" key="6">
    <source>
        <dbReference type="Pfam" id="PF01979"/>
    </source>
</evidence>
<comment type="caution">
    <text evidence="7">The sequence shown here is derived from an EMBL/GenBank/DDBJ whole genome shotgun (WGS) entry which is preliminary data.</text>
</comment>
<dbReference type="SUPFAM" id="SSF51338">
    <property type="entry name" value="Composite domain of metallo-dependent hydrolases"/>
    <property type="match status" value="2"/>
</dbReference>
<keyword evidence="2" id="KW-0479">Metal-binding</keyword>
<feature type="region of interest" description="Disordered" evidence="5">
    <location>
        <begin position="450"/>
        <end position="472"/>
    </location>
</feature>
<dbReference type="PANTHER" id="PTHR11271">
    <property type="entry name" value="GUANINE DEAMINASE"/>
    <property type="match status" value="1"/>
</dbReference>
<gene>
    <name evidence="7" type="ORF">VKT23_013458</name>
</gene>